<dbReference type="Gene3D" id="1.10.10.60">
    <property type="entry name" value="Homeodomain-like"/>
    <property type="match status" value="1"/>
</dbReference>
<gene>
    <name evidence="5" type="ORF">EDC65_0241</name>
</gene>
<keyword evidence="6" id="KW-1185">Reference proteome</keyword>
<dbReference type="GO" id="GO:0003700">
    <property type="term" value="F:DNA-binding transcription factor activity"/>
    <property type="evidence" value="ECO:0007669"/>
    <property type="project" value="InterPro"/>
</dbReference>
<keyword evidence="3" id="KW-0804">Transcription</keyword>
<reference evidence="5 6" key="1">
    <citation type="submission" date="2018-11" db="EMBL/GenBank/DDBJ databases">
        <title>Genomic Encyclopedia of Type Strains, Phase IV (KMG-IV): sequencing the most valuable type-strain genomes for metagenomic binning, comparative biology and taxonomic classification.</title>
        <authorList>
            <person name="Goeker M."/>
        </authorList>
    </citation>
    <scope>NUCLEOTIDE SEQUENCE [LARGE SCALE GENOMIC DNA]</scope>
    <source>
        <strain evidence="5 6">DSM 5900</strain>
    </source>
</reference>
<evidence type="ECO:0000313" key="5">
    <source>
        <dbReference type="EMBL" id="ROQ01068.1"/>
    </source>
</evidence>
<dbReference type="EMBL" id="RJKX01000011">
    <property type="protein sequence ID" value="ROQ01068.1"/>
    <property type="molecule type" value="Genomic_DNA"/>
</dbReference>
<dbReference type="Pfam" id="PF12833">
    <property type="entry name" value="HTH_18"/>
    <property type="match status" value="1"/>
</dbReference>
<evidence type="ECO:0000256" key="3">
    <source>
        <dbReference type="ARBA" id="ARBA00023163"/>
    </source>
</evidence>
<keyword evidence="1" id="KW-0805">Transcription regulation</keyword>
<keyword evidence="2" id="KW-0238">DNA-binding</keyword>
<accession>A0A3N1MBS5</accession>
<feature type="domain" description="HTH araC/xylS-type" evidence="4">
    <location>
        <begin position="206"/>
        <end position="306"/>
    </location>
</feature>
<name>A0A3N1MBS5_9PROT</name>
<organism evidence="5 6">
    <name type="scientific">Stella humosa</name>
    <dbReference type="NCBI Taxonomy" id="94"/>
    <lineage>
        <taxon>Bacteria</taxon>
        <taxon>Pseudomonadati</taxon>
        <taxon>Pseudomonadota</taxon>
        <taxon>Alphaproteobacteria</taxon>
        <taxon>Rhodospirillales</taxon>
        <taxon>Stellaceae</taxon>
        <taxon>Stella</taxon>
    </lineage>
</organism>
<dbReference type="GO" id="GO:0043565">
    <property type="term" value="F:sequence-specific DNA binding"/>
    <property type="evidence" value="ECO:0007669"/>
    <property type="project" value="InterPro"/>
</dbReference>
<dbReference type="PANTHER" id="PTHR46796">
    <property type="entry name" value="HTH-TYPE TRANSCRIPTIONAL ACTIVATOR RHAS-RELATED"/>
    <property type="match status" value="1"/>
</dbReference>
<evidence type="ECO:0000259" key="4">
    <source>
        <dbReference type="PROSITE" id="PS01124"/>
    </source>
</evidence>
<dbReference type="PROSITE" id="PS01124">
    <property type="entry name" value="HTH_ARAC_FAMILY_2"/>
    <property type="match status" value="1"/>
</dbReference>
<dbReference type="PANTHER" id="PTHR46796:SF12">
    <property type="entry name" value="HTH-TYPE DNA-BINDING TRANSCRIPTIONAL ACTIVATOR EUTR"/>
    <property type="match status" value="1"/>
</dbReference>
<evidence type="ECO:0000313" key="6">
    <source>
        <dbReference type="Proteomes" id="UP000278222"/>
    </source>
</evidence>
<dbReference type="AlphaFoldDB" id="A0A3N1MBS5"/>
<sequence>MVTPDVDELTAHLLSIGWAVEYNQLSGGRFSVALDGVANGRVQMVRHRHIRSFVGSGFVPPDAYTFGVLVAGEGPMLINHQGIDRDTLTVRHPHEGIGFKLPVSAHFLTIAAEAGRVDQLADVLFGQRMSQMLRRGQVFPSVNERIVALARQFLPGARDEPGHSPGVGGIPEQHPHFDQLIIDALLLAIGRPEPVRGWSSRRRIVRRAEDLVCSSEDPPKTVSELCESLDVPLRTLEDAFQYCLGVGPKTYMTVMRLNRVRRLLARPGDDTSVTKAAMAMGFFHLGRFSEQYAGLFGERPSETLARARR</sequence>
<protein>
    <submittedName>
        <fullName evidence="5">AraC family ethanolamine operon transcriptional activator</fullName>
    </submittedName>
</protein>
<dbReference type="Proteomes" id="UP000278222">
    <property type="component" value="Unassembled WGS sequence"/>
</dbReference>
<proteinExistence type="predicted"/>
<dbReference type="InterPro" id="IPR050204">
    <property type="entry name" value="AraC_XylS_family_regulators"/>
</dbReference>
<evidence type="ECO:0000256" key="1">
    <source>
        <dbReference type="ARBA" id="ARBA00023015"/>
    </source>
</evidence>
<evidence type="ECO:0000256" key="2">
    <source>
        <dbReference type="ARBA" id="ARBA00023125"/>
    </source>
</evidence>
<comment type="caution">
    <text evidence="5">The sequence shown here is derived from an EMBL/GenBank/DDBJ whole genome shotgun (WGS) entry which is preliminary data.</text>
</comment>
<dbReference type="SMART" id="SM00342">
    <property type="entry name" value="HTH_ARAC"/>
    <property type="match status" value="1"/>
</dbReference>
<dbReference type="InterPro" id="IPR018060">
    <property type="entry name" value="HTH_AraC"/>
</dbReference>